<dbReference type="Gene3D" id="1.20.1530.20">
    <property type="match status" value="1"/>
</dbReference>
<dbReference type="GO" id="GO:0005886">
    <property type="term" value="C:plasma membrane"/>
    <property type="evidence" value="ECO:0007669"/>
    <property type="project" value="UniProtKB-SubCell"/>
</dbReference>
<keyword evidence="4" id="KW-1003">Cell membrane</keyword>
<dbReference type="Pfam" id="PF03547">
    <property type="entry name" value="Mem_trans"/>
    <property type="match status" value="1"/>
</dbReference>
<evidence type="ECO:0000256" key="1">
    <source>
        <dbReference type="ARBA" id="ARBA00004651"/>
    </source>
</evidence>
<feature type="transmembrane region" description="Helical" evidence="8">
    <location>
        <begin position="36"/>
        <end position="56"/>
    </location>
</feature>
<keyword evidence="5 8" id="KW-0812">Transmembrane</keyword>
<protein>
    <submittedName>
        <fullName evidence="9">Putative Transporter, auxin efflux carrier (AEC) family protein</fullName>
    </submittedName>
</protein>
<gene>
    <name evidence="9" type="ORF">KL86CLO1_13126</name>
</gene>
<sequence>MENLQLCFNAIVPLLLLMFLGYGLKRLHVITAEGFHALDSLCFKIVIPVMLFYNIYTADLSTGFHPGAILFMECALVLTCLGFFFIVPRRVSNRDDAITVIHGLCHGNLAVLGLPLIANLFGENNMAIYSIMVACYSPVINPMMVFEHEYFAGNRVAPAKLLKNIVTSPFLIGTLCGILFKALRIPLPGVVLSSVVSVRNMATPLCLVALGGSFYFTDLARYKKEVSLAVFLRCVAIPAVILAAAALLGFRGIVLASLMVIFASPSATATYSFCSSYSGSATLAAQLVVYSSLLSILTLFLWMFSFLQLRLI</sequence>
<evidence type="ECO:0000256" key="3">
    <source>
        <dbReference type="ARBA" id="ARBA00022448"/>
    </source>
</evidence>
<evidence type="ECO:0000256" key="8">
    <source>
        <dbReference type="SAM" id="Phobius"/>
    </source>
</evidence>
<evidence type="ECO:0000256" key="7">
    <source>
        <dbReference type="ARBA" id="ARBA00023136"/>
    </source>
</evidence>
<organism evidence="9">
    <name type="scientific">uncultured Eubacteriales bacterium</name>
    <dbReference type="NCBI Taxonomy" id="172733"/>
    <lineage>
        <taxon>Bacteria</taxon>
        <taxon>Bacillati</taxon>
        <taxon>Bacillota</taxon>
        <taxon>Clostridia</taxon>
        <taxon>Eubacteriales</taxon>
        <taxon>environmental samples</taxon>
    </lineage>
</organism>
<feature type="transmembrane region" description="Helical" evidence="8">
    <location>
        <begin position="230"/>
        <end position="263"/>
    </location>
</feature>
<evidence type="ECO:0000313" key="9">
    <source>
        <dbReference type="EMBL" id="SBW11001.1"/>
    </source>
</evidence>
<feature type="transmembrane region" description="Helical" evidence="8">
    <location>
        <begin position="68"/>
        <end position="87"/>
    </location>
</feature>
<dbReference type="InterPro" id="IPR004776">
    <property type="entry name" value="Mem_transp_PIN-like"/>
</dbReference>
<evidence type="ECO:0000256" key="2">
    <source>
        <dbReference type="ARBA" id="ARBA00010145"/>
    </source>
</evidence>
<comment type="similarity">
    <text evidence="2">Belongs to the auxin efflux carrier (TC 2.A.69) family.</text>
</comment>
<evidence type="ECO:0000256" key="5">
    <source>
        <dbReference type="ARBA" id="ARBA00022692"/>
    </source>
</evidence>
<dbReference type="InterPro" id="IPR038770">
    <property type="entry name" value="Na+/solute_symporter_sf"/>
</dbReference>
<keyword evidence="6 8" id="KW-1133">Transmembrane helix</keyword>
<keyword evidence="7 8" id="KW-0472">Membrane</keyword>
<evidence type="ECO:0000256" key="6">
    <source>
        <dbReference type="ARBA" id="ARBA00022989"/>
    </source>
</evidence>
<name>A0A212KH85_9FIRM</name>
<feature type="transmembrane region" description="Helical" evidence="8">
    <location>
        <begin position="200"/>
        <end position="218"/>
    </location>
</feature>
<accession>A0A212KH85</accession>
<comment type="subcellular location">
    <subcellularLocation>
        <location evidence="1">Cell membrane</location>
        <topology evidence="1">Multi-pass membrane protein</topology>
    </subcellularLocation>
</comment>
<dbReference type="AlphaFoldDB" id="A0A212KH85"/>
<evidence type="ECO:0000256" key="4">
    <source>
        <dbReference type="ARBA" id="ARBA00022475"/>
    </source>
</evidence>
<dbReference type="PANTHER" id="PTHR36838">
    <property type="entry name" value="AUXIN EFFLUX CARRIER FAMILY PROTEIN"/>
    <property type="match status" value="1"/>
</dbReference>
<reference evidence="9" key="1">
    <citation type="submission" date="2016-04" db="EMBL/GenBank/DDBJ databases">
        <authorList>
            <person name="Evans L.H."/>
            <person name="Alamgir A."/>
            <person name="Owens N."/>
            <person name="Weber N.D."/>
            <person name="Virtaneva K."/>
            <person name="Barbian K."/>
            <person name="Babar A."/>
            <person name="Rosenke K."/>
        </authorList>
    </citation>
    <scope>NUCLEOTIDE SEQUENCE</scope>
    <source>
        <strain evidence="9">86</strain>
    </source>
</reference>
<feature type="transmembrane region" description="Helical" evidence="8">
    <location>
        <begin position="99"/>
        <end position="121"/>
    </location>
</feature>
<feature type="transmembrane region" description="Helical" evidence="8">
    <location>
        <begin position="161"/>
        <end position="180"/>
    </location>
</feature>
<dbReference type="GO" id="GO:0055085">
    <property type="term" value="P:transmembrane transport"/>
    <property type="evidence" value="ECO:0007669"/>
    <property type="project" value="InterPro"/>
</dbReference>
<proteinExistence type="inferred from homology"/>
<dbReference type="PANTHER" id="PTHR36838:SF4">
    <property type="entry name" value="AUXIN EFFLUX CARRIER FAMILY PROTEIN"/>
    <property type="match status" value="1"/>
</dbReference>
<dbReference type="EMBL" id="FLUN01000001">
    <property type="protein sequence ID" value="SBW11001.1"/>
    <property type="molecule type" value="Genomic_DNA"/>
</dbReference>
<feature type="transmembrane region" description="Helical" evidence="8">
    <location>
        <begin position="6"/>
        <end position="24"/>
    </location>
</feature>
<feature type="transmembrane region" description="Helical" evidence="8">
    <location>
        <begin position="283"/>
        <end position="307"/>
    </location>
</feature>
<keyword evidence="3" id="KW-0813">Transport</keyword>
<feature type="transmembrane region" description="Helical" evidence="8">
    <location>
        <begin position="127"/>
        <end position="146"/>
    </location>
</feature>